<dbReference type="RefSeq" id="WP_132119330.1">
    <property type="nucleotide sequence ID" value="NZ_SMJU01000009.1"/>
</dbReference>
<evidence type="ECO:0000259" key="2">
    <source>
        <dbReference type="Pfam" id="PF06724"/>
    </source>
</evidence>
<organism evidence="3 4">
    <name type="scientific">Arundinibacter roseus</name>
    <dbReference type="NCBI Taxonomy" id="2070510"/>
    <lineage>
        <taxon>Bacteria</taxon>
        <taxon>Pseudomonadati</taxon>
        <taxon>Bacteroidota</taxon>
        <taxon>Cytophagia</taxon>
        <taxon>Cytophagales</taxon>
        <taxon>Spirosomataceae</taxon>
        <taxon>Arundinibacter</taxon>
    </lineage>
</organism>
<name>A0A4R4K8I2_9BACT</name>
<dbReference type="AlphaFoldDB" id="A0A4R4K8I2"/>
<proteinExistence type="predicted"/>
<feature type="domain" description="DUF1206" evidence="2">
    <location>
        <begin position="201"/>
        <end position="268"/>
    </location>
</feature>
<comment type="caution">
    <text evidence="3">The sequence shown here is derived from an EMBL/GenBank/DDBJ whole genome shotgun (WGS) entry which is preliminary data.</text>
</comment>
<dbReference type="InterPro" id="IPR009597">
    <property type="entry name" value="DUF1206"/>
</dbReference>
<dbReference type="EMBL" id="SMJU01000009">
    <property type="protein sequence ID" value="TDB63733.1"/>
    <property type="molecule type" value="Genomic_DNA"/>
</dbReference>
<dbReference type="Pfam" id="PF06724">
    <property type="entry name" value="DUF1206"/>
    <property type="match status" value="3"/>
</dbReference>
<keyword evidence="1" id="KW-0812">Transmembrane</keyword>
<feature type="transmembrane region" description="Helical" evidence="1">
    <location>
        <begin position="203"/>
        <end position="224"/>
    </location>
</feature>
<protein>
    <submittedName>
        <fullName evidence="3">DUF1206 domain-containing protein</fullName>
    </submittedName>
</protein>
<gene>
    <name evidence="3" type="ORF">EZE20_15670</name>
</gene>
<feature type="transmembrane region" description="Helical" evidence="1">
    <location>
        <begin position="21"/>
        <end position="43"/>
    </location>
</feature>
<feature type="transmembrane region" description="Helical" evidence="1">
    <location>
        <begin position="150"/>
        <end position="171"/>
    </location>
</feature>
<feature type="transmembrane region" description="Helical" evidence="1">
    <location>
        <begin position="105"/>
        <end position="130"/>
    </location>
</feature>
<keyword evidence="1" id="KW-0472">Membrane</keyword>
<keyword evidence="1" id="KW-1133">Transmembrane helix</keyword>
<keyword evidence="4" id="KW-1185">Reference proteome</keyword>
<reference evidence="3 4" key="1">
    <citation type="submission" date="2019-02" db="EMBL/GenBank/DDBJ databases">
        <title>Arundinibacter roseus gen. nov., sp. nov., a new member of the family Cytophagaceae.</title>
        <authorList>
            <person name="Szuroczki S."/>
            <person name="Khayer B."/>
            <person name="Sproer C."/>
            <person name="Toumi M."/>
            <person name="Szabo A."/>
            <person name="Felfoldi T."/>
            <person name="Schumann P."/>
            <person name="Toth E."/>
        </authorList>
    </citation>
    <scope>NUCLEOTIDE SEQUENCE [LARGE SCALE GENOMIC DNA]</scope>
    <source>
        <strain evidence="3 4">DMA-k-7a</strain>
    </source>
</reference>
<feature type="domain" description="DUF1206" evidence="2">
    <location>
        <begin position="108"/>
        <end position="172"/>
    </location>
</feature>
<feature type="transmembrane region" description="Helical" evidence="1">
    <location>
        <begin position="244"/>
        <end position="264"/>
    </location>
</feature>
<feature type="domain" description="DUF1206" evidence="2">
    <location>
        <begin position="22"/>
        <end position="92"/>
    </location>
</feature>
<sequence length="280" mass="30615">MSDKKAPIPATQRRWITLAARIGLVAIGIVYSLIGILTLSAAFDLGRSGTKGNVSQVLDWLQAQPLGQVLLGLITVGMLCYSLWRVIQAIYDTDNKGNSIQGLAIRASFLSYGLVYGSFTFYAAQLLLGTSKGVENTRQTVAYELLTRPFGQWMLGIVALFTLGTGIYQIYLSLSGDYRRIVQESPLDTPVQEMLIKTGKIGYIARGLVWLVLGYFLIEAAIQVDASEAGDSDAALDFMEREYGSLPLALVSLGLVCYGVFMFVRARFQPIINSNRKSGT</sequence>
<evidence type="ECO:0000313" key="4">
    <source>
        <dbReference type="Proteomes" id="UP000295706"/>
    </source>
</evidence>
<dbReference type="OrthoDB" id="5702018at2"/>
<evidence type="ECO:0000256" key="1">
    <source>
        <dbReference type="SAM" id="Phobius"/>
    </source>
</evidence>
<dbReference type="Proteomes" id="UP000295706">
    <property type="component" value="Unassembled WGS sequence"/>
</dbReference>
<evidence type="ECO:0000313" key="3">
    <source>
        <dbReference type="EMBL" id="TDB63733.1"/>
    </source>
</evidence>
<feature type="transmembrane region" description="Helical" evidence="1">
    <location>
        <begin position="63"/>
        <end position="84"/>
    </location>
</feature>
<accession>A0A4R4K8I2</accession>